<evidence type="ECO:0000256" key="3">
    <source>
        <dbReference type="ARBA" id="ARBA00022603"/>
    </source>
</evidence>
<evidence type="ECO:0000256" key="6">
    <source>
        <dbReference type="ARBA" id="ARBA00031792"/>
    </source>
</evidence>
<evidence type="ECO:0000259" key="10">
    <source>
        <dbReference type="PROSITE" id="PS51675"/>
    </source>
</evidence>
<keyword evidence="3 11" id="KW-0489">Methyltransferase</keyword>
<feature type="domain" description="SAM-dependent MTase TRM10-type" evidence="10">
    <location>
        <begin position="104"/>
        <end position="345"/>
    </location>
</feature>
<gene>
    <name evidence="11" type="primary">TRM10</name>
    <name evidence="11" type="ORF">G6M90_00g043280</name>
</gene>
<reference evidence="11 12" key="1">
    <citation type="submission" date="2020-07" db="EMBL/GenBank/DDBJ databases">
        <title>Telomere length de novo assembly of all 7 chromosomes of the fungus, Metarhizium brunneum, using a novel assembly pipeline.</title>
        <authorList>
            <person name="Saud z."/>
            <person name="Kortsinoglou A."/>
            <person name="Kouvelis V.N."/>
            <person name="Butt T.M."/>
        </authorList>
    </citation>
    <scope>NUCLEOTIDE SEQUENCE [LARGE SCALE GENOMIC DNA]</scope>
    <source>
        <strain evidence="11 12">4556</strain>
    </source>
</reference>
<dbReference type="EMBL" id="CP058933">
    <property type="protein sequence ID" value="QLI66462.1"/>
    <property type="molecule type" value="Genomic_DNA"/>
</dbReference>
<evidence type="ECO:0000256" key="9">
    <source>
        <dbReference type="SAM" id="MobiDB-lite"/>
    </source>
</evidence>
<evidence type="ECO:0000256" key="1">
    <source>
        <dbReference type="ARBA" id="ARBA00012797"/>
    </source>
</evidence>
<proteinExistence type="predicted"/>
<dbReference type="PROSITE" id="PS51675">
    <property type="entry name" value="SAM_MT_TRM10"/>
    <property type="match status" value="1"/>
</dbReference>
<evidence type="ECO:0000256" key="2">
    <source>
        <dbReference type="ARBA" id="ARBA00020451"/>
    </source>
</evidence>
<feature type="compositionally biased region" description="Acidic residues" evidence="9">
    <location>
        <begin position="360"/>
        <end position="373"/>
    </location>
</feature>
<dbReference type="GO" id="GO:0000049">
    <property type="term" value="F:tRNA binding"/>
    <property type="evidence" value="ECO:0007669"/>
    <property type="project" value="TreeGrafter"/>
</dbReference>
<dbReference type="InterPro" id="IPR028564">
    <property type="entry name" value="MT_TRM10-typ"/>
</dbReference>
<keyword evidence="4 11" id="KW-0808">Transferase</keyword>
<dbReference type="PANTHER" id="PTHR13563">
    <property type="entry name" value="TRNA (GUANINE-9-) METHYLTRANSFERASE"/>
    <property type="match status" value="1"/>
</dbReference>
<dbReference type="PANTHER" id="PTHR13563:SF13">
    <property type="entry name" value="TRNA METHYLTRANSFERASE 10 HOMOLOG A"/>
    <property type="match status" value="1"/>
</dbReference>
<feature type="compositionally biased region" description="Basic and acidic residues" evidence="9">
    <location>
        <begin position="374"/>
        <end position="406"/>
    </location>
</feature>
<dbReference type="RefSeq" id="XP_014547663.1">
    <property type="nucleotide sequence ID" value="XM_014692177.1"/>
</dbReference>
<dbReference type="GeneID" id="26240226"/>
<feature type="region of interest" description="Disordered" evidence="9">
    <location>
        <begin position="206"/>
        <end position="236"/>
    </location>
</feature>
<feature type="compositionally biased region" description="Basic and acidic residues" evidence="9">
    <location>
        <begin position="61"/>
        <end position="71"/>
    </location>
</feature>
<dbReference type="EC" id="2.1.1.221" evidence="1"/>
<evidence type="ECO:0000313" key="12">
    <source>
        <dbReference type="Proteomes" id="UP000510686"/>
    </source>
</evidence>
<dbReference type="InterPro" id="IPR038459">
    <property type="entry name" value="MT_TRM10-typ_sf"/>
</dbReference>
<organism evidence="11 12">
    <name type="scientific">Metarhizium brunneum</name>
    <dbReference type="NCBI Taxonomy" id="500148"/>
    <lineage>
        <taxon>Eukaryota</taxon>
        <taxon>Fungi</taxon>
        <taxon>Dikarya</taxon>
        <taxon>Ascomycota</taxon>
        <taxon>Pezizomycotina</taxon>
        <taxon>Sordariomycetes</taxon>
        <taxon>Hypocreomycetidae</taxon>
        <taxon>Hypocreales</taxon>
        <taxon>Clavicipitaceae</taxon>
        <taxon>Metarhizium</taxon>
    </lineage>
</organism>
<accession>A0A7D5YR96</accession>
<dbReference type="GO" id="GO:0002939">
    <property type="term" value="P:tRNA N1-guanine methylation"/>
    <property type="evidence" value="ECO:0007669"/>
    <property type="project" value="TreeGrafter"/>
</dbReference>
<dbReference type="Gene3D" id="3.40.1280.30">
    <property type="match status" value="1"/>
</dbReference>
<feature type="region of interest" description="Disordered" evidence="9">
    <location>
        <begin position="348"/>
        <end position="444"/>
    </location>
</feature>
<evidence type="ECO:0000256" key="5">
    <source>
        <dbReference type="ARBA" id="ARBA00022691"/>
    </source>
</evidence>
<evidence type="ECO:0000313" key="11">
    <source>
        <dbReference type="EMBL" id="QLI66462.1"/>
    </source>
</evidence>
<keyword evidence="12" id="KW-1185">Reference proteome</keyword>
<dbReference type="GO" id="GO:0052905">
    <property type="term" value="F:tRNA (guanosine(9)-N1)-methyltransferase activity"/>
    <property type="evidence" value="ECO:0007669"/>
    <property type="project" value="UniProtKB-EC"/>
</dbReference>
<evidence type="ECO:0000256" key="4">
    <source>
        <dbReference type="ARBA" id="ARBA00022679"/>
    </source>
</evidence>
<feature type="region of interest" description="Disordered" evidence="9">
    <location>
        <begin position="1"/>
        <end position="90"/>
    </location>
</feature>
<keyword evidence="5" id="KW-0949">S-adenosyl-L-methionine</keyword>
<comment type="catalytic activity">
    <reaction evidence="8">
        <text>guanosine(9) in tRNA + S-adenosyl-L-methionine = N(1)-methylguanosine(9) in tRNA + S-adenosyl-L-homocysteine + H(+)</text>
        <dbReference type="Rhea" id="RHEA:43156"/>
        <dbReference type="Rhea" id="RHEA-COMP:10367"/>
        <dbReference type="Rhea" id="RHEA-COMP:10368"/>
        <dbReference type="ChEBI" id="CHEBI:15378"/>
        <dbReference type="ChEBI" id="CHEBI:57856"/>
        <dbReference type="ChEBI" id="CHEBI:59789"/>
        <dbReference type="ChEBI" id="CHEBI:73542"/>
        <dbReference type="ChEBI" id="CHEBI:74269"/>
        <dbReference type="EC" id="2.1.1.221"/>
    </reaction>
</comment>
<evidence type="ECO:0000256" key="8">
    <source>
        <dbReference type="ARBA" id="ARBA00048434"/>
    </source>
</evidence>
<sequence>MEIAEASTTSGQTAQADQQQPQETTTTKTTTPAADQTTTAGAENAEPAAPMSKNALKRLRRAQEWEDGREDRKRRRREKRVAGKARRREERAELLAQGADPAVLFAKRAPARLVPVSLILDCDFEAYMTDKERVSLSSQVTRCYSENRNFKYKAHLWISGWRGKLRERFETAMESQHAHWKGVSLEEGDFLAAAARAREGMRSAEGGEMADSLQRSADAAAANRWERDEREPFPLPGPVPELDAEHADVVYLTSESPYTLERLEPNTSYVIGGLVDKNREKGLCYRRAVERGIRTARLPIGQYMKLRTRQILATNHVVEIMLRWLECEDWAEAFMRVIPKRKGFEMIADGDEDKTGNGGEDGDQGDQGEDGEENKEGGEKNGEEDKEDGKKSGEDKEKNGEDGEKDKEDEEDEEKNKEDGKKNKEDGEQNGEDETKGSNSQDPK</sequence>
<dbReference type="AlphaFoldDB" id="A0A7D5YR96"/>
<protein>
    <recommendedName>
        <fullName evidence="2">tRNA (guanine(9)-N1)-methyltransferase</fullName>
        <ecNumber evidence="1">2.1.1.221</ecNumber>
    </recommendedName>
    <alternativeName>
        <fullName evidence="7">tRNA methyltransferase 10</fullName>
    </alternativeName>
    <alternativeName>
        <fullName evidence="6">tRNA(m1G9)-methyltransferase</fullName>
    </alternativeName>
</protein>
<feature type="compositionally biased region" description="Low complexity" evidence="9">
    <location>
        <begin position="1"/>
        <end position="42"/>
    </location>
</feature>
<name>A0A7D5YR96_9HYPO</name>
<evidence type="ECO:0000256" key="7">
    <source>
        <dbReference type="ARBA" id="ARBA00032166"/>
    </source>
</evidence>
<dbReference type="CDD" id="cd18089">
    <property type="entry name" value="SPOUT_Trm10-like"/>
    <property type="match status" value="1"/>
</dbReference>
<dbReference type="InterPro" id="IPR007356">
    <property type="entry name" value="tRNA_m1G_MeTrfase_euk"/>
</dbReference>
<dbReference type="OrthoDB" id="278300at2759"/>
<dbReference type="KEGG" id="mbrn:26240226"/>
<dbReference type="Proteomes" id="UP000510686">
    <property type="component" value="Chromosome 2"/>
</dbReference>
<dbReference type="GO" id="GO:0005634">
    <property type="term" value="C:nucleus"/>
    <property type="evidence" value="ECO:0007669"/>
    <property type="project" value="TreeGrafter"/>
</dbReference>
<feature type="compositionally biased region" description="Basic residues" evidence="9">
    <location>
        <begin position="72"/>
        <end position="86"/>
    </location>
</feature>
<feature type="compositionally biased region" description="Basic and acidic residues" evidence="9">
    <location>
        <begin position="414"/>
        <end position="427"/>
    </location>
</feature>